<evidence type="ECO:0000313" key="3">
    <source>
        <dbReference type="EMBL" id="CAE8625440.1"/>
    </source>
</evidence>
<gene>
    <name evidence="3" type="ORF">PGLA1383_LOCUS42437</name>
</gene>
<protein>
    <submittedName>
        <fullName evidence="3">Uncharacterized protein</fullName>
    </submittedName>
</protein>
<feature type="transmembrane region" description="Helical" evidence="2">
    <location>
        <begin position="89"/>
        <end position="113"/>
    </location>
</feature>
<dbReference type="Gene3D" id="3.40.109.10">
    <property type="entry name" value="NADH Oxidase"/>
    <property type="match status" value="2"/>
</dbReference>
<name>A0A813GE48_POLGL</name>
<evidence type="ECO:0000256" key="2">
    <source>
        <dbReference type="SAM" id="Phobius"/>
    </source>
</evidence>
<feature type="region of interest" description="Disordered" evidence="1">
    <location>
        <begin position="303"/>
        <end position="363"/>
    </location>
</feature>
<dbReference type="AlphaFoldDB" id="A0A813GE48"/>
<comment type="caution">
    <text evidence="3">The sequence shown here is derived from an EMBL/GenBank/DDBJ whole genome shotgun (WGS) entry which is preliminary data.</text>
</comment>
<dbReference type="PANTHER" id="PTHR42741:SF3">
    <property type="entry name" value="NITROREDUCTASE FAMILY PROTEIN"/>
    <property type="match status" value="1"/>
</dbReference>
<dbReference type="Proteomes" id="UP000654075">
    <property type="component" value="Unassembled WGS sequence"/>
</dbReference>
<evidence type="ECO:0000313" key="4">
    <source>
        <dbReference type="Proteomes" id="UP000654075"/>
    </source>
</evidence>
<organism evidence="3 4">
    <name type="scientific">Polarella glacialis</name>
    <name type="common">Dinoflagellate</name>
    <dbReference type="NCBI Taxonomy" id="89957"/>
    <lineage>
        <taxon>Eukaryota</taxon>
        <taxon>Sar</taxon>
        <taxon>Alveolata</taxon>
        <taxon>Dinophyceae</taxon>
        <taxon>Suessiales</taxon>
        <taxon>Suessiaceae</taxon>
        <taxon>Polarella</taxon>
    </lineage>
</organism>
<feature type="transmembrane region" description="Helical" evidence="2">
    <location>
        <begin position="125"/>
        <end position="146"/>
    </location>
</feature>
<keyword evidence="4" id="KW-1185">Reference proteome</keyword>
<accession>A0A813GE48</accession>
<keyword evidence="2" id="KW-1133">Transmembrane helix</keyword>
<keyword evidence="2" id="KW-0472">Membrane</keyword>
<dbReference type="GO" id="GO:0016491">
    <property type="term" value="F:oxidoreductase activity"/>
    <property type="evidence" value="ECO:0007669"/>
    <property type="project" value="InterPro"/>
</dbReference>
<keyword evidence="2" id="KW-0812">Transmembrane</keyword>
<sequence>MKLSCAISFSINLQTVVFIRTLCFPIAMEPTDREAVEAEAEERYVQRHACCCKSCPLRWELWAAFWIDMDIFTGGLYEFPWHAPADTHLFAWFILYIFGIVFPALCLLLWVLFNKNRSGWPRRLLVQYYIYKIPAFFWAYVGYFSLSPWATGACTYLCTHMPTLTASLGEADLQKCATRLPWFMESRNMIYVVIYCYTFKGAFEYFRCHPDNDDKGIFCSKTSALEGTAVYADQRHADIIVKELKCRLYKPVQTENERVPLCYHDVSSHHDPSRMARGGAMDWGQQPGKFLRFRGTRMLDLDDVSSLSLPPGNNNNESDKDNNNNNNTNNTNNNNTSNNNNNNSNDNNHNHNNSGAWGEAGAGDGLHPILQELFHQAASSSSSPAQAAESSWLGRVLQESLGLTAWKASKSGSSSAVRSLRANASSGALQPCEAYILADAGAVPGHAGAGSGTHWNSSVSCPGRCGSSSRNSFHQALR</sequence>
<dbReference type="PANTHER" id="PTHR42741">
    <property type="entry name" value="NITROREDUCTASE FAMILY PROTEIN"/>
    <property type="match status" value="1"/>
</dbReference>
<feature type="compositionally biased region" description="Low complexity" evidence="1">
    <location>
        <begin position="304"/>
        <end position="316"/>
    </location>
</feature>
<dbReference type="EMBL" id="CAJNNV010028675">
    <property type="protein sequence ID" value="CAE8625440.1"/>
    <property type="molecule type" value="Genomic_DNA"/>
</dbReference>
<evidence type="ECO:0000256" key="1">
    <source>
        <dbReference type="SAM" id="MobiDB-lite"/>
    </source>
</evidence>
<dbReference type="InterPro" id="IPR000415">
    <property type="entry name" value="Nitroreductase-like"/>
</dbReference>
<reference evidence="3" key="1">
    <citation type="submission" date="2021-02" db="EMBL/GenBank/DDBJ databases">
        <authorList>
            <person name="Dougan E. K."/>
            <person name="Rhodes N."/>
            <person name="Thang M."/>
            <person name="Chan C."/>
        </authorList>
    </citation>
    <scope>NUCLEOTIDE SEQUENCE</scope>
</reference>
<feature type="compositionally biased region" description="Low complexity" evidence="1">
    <location>
        <begin position="323"/>
        <end position="353"/>
    </location>
</feature>
<proteinExistence type="predicted"/>